<dbReference type="Gene3D" id="3.40.50.300">
    <property type="entry name" value="P-loop containing nucleotide triphosphate hydrolases"/>
    <property type="match status" value="1"/>
</dbReference>
<protein>
    <submittedName>
        <fullName evidence="5">Deoxyadenosine/deoxycytidine kinase</fullName>
    </submittedName>
</protein>
<name>A0A1H4F6E5_9BACT</name>
<feature type="binding site" evidence="2">
    <location>
        <position position="80"/>
    </location>
    <ligand>
        <name>substrate</name>
    </ligand>
</feature>
<dbReference type="OrthoDB" id="9776634at2"/>
<dbReference type="PANTHER" id="PTHR10513:SF35">
    <property type="entry name" value="DEOXYADENOSINE KINASE"/>
    <property type="match status" value="1"/>
</dbReference>
<dbReference type="GO" id="GO:0019136">
    <property type="term" value="F:deoxynucleoside kinase activity"/>
    <property type="evidence" value="ECO:0007669"/>
    <property type="project" value="InterPro"/>
</dbReference>
<feature type="binding site" evidence="2">
    <location>
        <position position="53"/>
    </location>
    <ligand>
        <name>substrate</name>
    </ligand>
</feature>
<dbReference type="PANTHER" id="PTHR10513">
    <property type="entry name" value="DEOXYNUCLEOSIDE KINASE"/>
    <property type="match status" value="1"/>
</dbReference>
<evidence type="ECO:0000259" key="4">
    <source>
        <dbReference type="Pfam" id="PF01712"/>
    </source>
</evidence>
<dbReference type="GO" id="GO:0005524">
    <property type="term" value="F:ATP binding"/>
    <property type="evidence" value="ECO:0007669"/>
    <property type="project" value="UniProtKB-KW"/>
</dbReference>
<feature type="binding site" evidence="2">
    <location>
        <position position="31"/>
    </location>
    <ligand>
        <name>substrate</name>
    </ligand>
</feature>
<dbReference type="InterPro" id="IPR027417">
    <property type="entry name" value="P-loop_NTPase"/>
</dbReference>
<organism evidence="5 6">
    <name type="scientific">Alistipes timonensis JC136</name>
    <dbReference type="NCBI Taxonomy" id="1033731"/>
    <lineage>
        <taxon>Bacteria</taxon>
        <taxon>Pseudomonadati</taxon>
        <taxon>Bacteroidota</taxon>
        <taxon>Bacteroidia</taxon>
        <taxon>Bacteroidales</taxon>
        <taxon>Rikenellaceae</taxon>
        <taxon>Alistipes</taxon>
    </lineage>
</organism>
<gene>
    <name evidence="5" type="ORF">SAMN05444145_10982</name>
</gene>
<keyword evidence="5" id="KW-0418">Kinase</keyword>
<dbReference type="InterPro" id="IPR031314">
    <property type="entry name" value="DNK_dom"/>
</dbReference>
<dbReference type="Pfam" id="PF01712">
    <property type="entry name" value="dNK"/>
    <property type="match status" value="1"/>
</dbReference>
<keyword evidence="3" id="KW-0067">ATP-binding</keyword>
<keyword evidence="5" id="KW-0808">Transferase</keyword>
<evidence type="ECO:0000256" key="2">
    <source>
        <dbReference type="PIRSR" id="PIRSR000705-2"/>
    </source>
</evidence>
<feature type="active site" description="Proton acceptor" evidence="1">
    <location>
        <position position="79"/>
    </location>
</feature>
<dbReference type="STRING" id="1033731.SAMN05444145_10982"/>
<dbReference type="PIRSF" id="PIRSF000705">
    <property type="entry name" value="DNK"/>
    <property type="match status" value="1"/>
</dbReference>
<dbReference type="RefSeq" id="WP_010265799.1">
    <property type="nucleotide sequence ID" value="NZ_CAEG01000017.1"/>
</dbReference>
<feature type="binding site" evidence="3">
    <location>
        <begin position="181"/>
        <end position="183"/>
    </location>
    <ligand>
        <name>ATP</name>
        <dbReference type="ChEBI" id="CHEBI:30616"/>
    </ligand>
</feature>
<dbReference type="Proteomes" id="UP000183253">
    <property type="component" value="Unassembled WGS sequence"/>
</dbReference>
<sequence length="205" mass="23872">MYIAIAGNIGSGKTTLTQILTKRYDAKCYLEECDNPYIGDFYEDMNRWAFNLQISFLGSRIQQTMDMLADCRSGVIFQDRTIYEDAHIFADNLHEMGLMATRDIETYMKIFRLVTTLIPKPDLLIYLKASVPTLISQIRKRGREYEMNIDELYLKRLNDKYNNWIENLYGGEVLVVDKDHEDFVSDPAVLEKICARLDAIKAKKR</sequence>
<evidence type="ECO:0000256" key="1">
    <source>
        <dbReference type="PIRSR" id="PIRSR000705-1"/>
    </source>
</evidence>
<feature type="domain" description="Deoxynucleoside kinase" evidence="4">
    <location>
        <begin position="3"/>
        <end position="197"/>
    </location>
</feature>
<dbReference type="CDD" id="cd01673">
    <property type="entry name" value="dNK"/>
    <property type="match status" value="1"/>
</dbReference>
<feature type="binding site" evidence="3">
    <location>
        <begin position="7"/>
        <end position="15"/>
    </location>
    <ligand>
        <name>ATP</name>
        <dbReference type="ChEBI" id="CHEBI:30616"/>
    </ligand>
</feature>
<feature type="binding site" evidence="2">
    <location>
        <position position="85"/>
    </location>
    <ligand>
        <name>substrate</name>
    </ligand>
</feature>
<keyword evidence="3" id="KW-0547">Nucleotide-binding</keyword>
<feature type="binding site" evidence="2">
    <location>
        <position position="146"/>
    </location>
    <ligand>
        <name>substrate</name>
    </ligand>
</feature>
<dbReference type="AlphaFoldDB" id="A0A1H4F6E5"/>
<dbReference type="InterPro" id="IPR002624">
    <property type="entry name" value="DCK/DGK"/>
</dbReference>
<evidence type="ECO:0000313" key="6">
    <source>
        <dbReference type="Proteomes" id="UP000183253"/>
    </source>
</evidence>
<accession>A0A1H4F6E5</accession>
<dbReference type="GO" id="GO:0005737">
    <property type="term" value="C:cytoplasm"/>
    <property type="evidence" value="ECO:0007669"/>
    <property type="project" value="TreeGrafter"/>
</dbReference>
<dbReference type="EMBL" id="FNRI01000009">
    <property type="protein sequence ID" value="SEA92884.1"/>
    <property type="molecule type" value="Genomic_DNA"/>
</dbReference>
<proteinExistence type="predicted"/>
<evidence type="ECO:0000256" key="3">
    <source>
        <dbReference type="PIRSR" id="PIRSR000705-3"/>
    </source>
</evidence>
<feature type="binding site" evidence="2">
    <location>
        <position position="42"/>
    </location>
    <ligand>
        <name>substrate</name>
    </ligand>
</feature>
<dbReference type="SUPFAM" id="SSF52540">
    <property type="entry name" value="P-loop containing nucleoside triphosphate hydrolases"/>
    <property type="match status" value="1"/>
</dbReference>
<keyword evidence="6" id="KW-1185">Reference proteome</keyword>
<evidence type="ECO:0000313" key="5">
    <source>
        <dbReference type="EMBL" id="SEA92884.1"/>
    </source>
</evidence>
<dbReference type="InterPro" id="IPR050566">
    <property type="entry name" value="Deoxyribonucleoside_kinase"/>
</dbReference>
<reference evidence="5 6" key="1">
    <citation type="submission" date="2016-10" db="EMBL/GenBank/DDBJ databases">
        <authorList>
            <person name="de Groot N.N."/>
        </authorList>
    </citation>
    <scope>NUCLEOTIDE SEQUENCE [LARGE SCALE GENOMIC DNA]</scope>
    <source>
        <strain evidence="5 6">DSM 25383</strain>
    </source>
</reference>